<comment type="similarity">
    <text evidence="2">Belongs to the polysaccharide synthase family.</text>
</comment>
<evidence type="ECO:0000256" key="6">
    <source>
        <dbReference type="ARBA" id="ARBA00023136"/>
    </source>
</evidence>
<dbReference type="EMBL" id="BMES01000001">
    <property type="protein sequence ID" value="GGH17180.1"/>
    <property type="molecule type" value="Genomic_DNA"/>
</dbReference>
<dbReference type="Proteomes" id="UP000603912">
    <property type="component" value="Unassembled WGS sequence"/>
</dbReference>
<feature type="transmembrane region" description="Helical" evidence="7">
    <location>
        <begin position="282"/>
        <end position="304"/>
    </location>
</feature>
<feature type="transmembrane region" description="Helical" evidence="7">
    <location>
        <begin position="310"/>
        <end position="332"/>
    </location>
</feature>
<evidence type="ECO:0000256" key="5">
    <source>
        <dbReference type="ARBA" id="ARBA00022989"/>
    </source>
</evidence>
<feature type="transmembrane region" description="Helical" evidence="7">
    <location>
        <begin position="379"/>
        <end position="398"/>
    </location>
</feature>
<keyword evidence="4 7" id="KW-0812">Transmembrane</keyword>
<evidence type="ECO:0000313" key="9">
    <source>
        <dbReference type="Proteomes" id="UP000603912"/>
    </source>
</evidence>
<organism evidence="8 9">
    <name type="scientific">Alsobacter metallidurans</name>
    <dbReference type="NCBI Taxonomy" id="340221"/>
    <lineage>
        <taxon>Bacteria</taxon>
        <taxon>Pseudomonadati</taxon>
        <taxon>Pseudomonadota</taxon>
        <taxon>Alphaproteobacteria</taxon>
        <taxon>Hyphomicrobiales</taxon>
        <taxon>Alsobacteraceae</taxon>
        <taxon>Alsobacter</taxon>
    </lineage>
</organism>
<evidence type="ECO:0000256" key="1">
    <source>
        <dbReference type="ARBA" id="ARBA00004651"/>
    </source>
</evidence>
<dbReference type="PANTHER" id="PTHR30250">
    <property type="entry name" value="PST FAMILY PREDICTED COLANIC ACID TRANSPORTER"/>
    <property type="match status" value="1"/>
</dbReference>
<keyword evidence="5 7" id="KW-1133">Transmembrane helix</keyword>
<feature type="transmembrane region" description="Helical" evidence="7">
    <location>
        <begin position="77"/>
        <end position="99"/>
    </location>
</feature>
<comment type="subcellular location">
    <subcellularLocation>
        <location evidence="1">Cell membrane</location>
        <topology evidence="1">Multi-pass membrane protein</topology>
    </subcellularLocation>
</comment>
<proteinExistence type="inferred from homology"/>
<keyword evidence="3" id="KW-1003">Cell membrane</keyword>
<sequence length="479" mass="51981">MNRAALRRGAPLIAFSLNEMLVAFVRMMIMARALGPLELGFASTLAATYAAAEQLADTAIHRFVLASPREDFRKALAAAHAIALARGLILCVALSAIAAPLACGFVRCEDWPSFAWLAPVALIRGFENLEIRVAERDYRYWPQLIASLCSHGSGLAALVFVGLVWKSHYAYIAYLMVQSTVYVAATHLLSTTPYRVAPRSPLLLNALRYSMPLVLNGIGQSVMTQGDRLLVAATLGVEELGLYAVTILIALVPISGLFRIIGPLQFAGLHNARDESVRMSRLRLYAIGVPMLAAVYSTALVVLVKVMMPLLFGPRFVIDDYAVILLGLIMMFRVCRTEPETSVFLMRHMTGRLAVASQSPIASFGFALLFVYFRPGLTSVLLGVACGELFALVVTLLLSRATWGPVWRETLFWTPLAVMVPFLTALGLAESGWSNMLWVRVAAGFVAVGFVACLALIRLGPLYREAYAPGSAATHSGPT</sequence>
<dbReference type="RefSeq" id="WP_188517331.1">
    <property type="nucleotide sequence ID" value="NZ_BMES01000001.1"/>
</dbReference>
<reference evidence="8" key="1">
    <citation type="journal article" date="2014" name="Int. J. Syst. Evol. Microbiol.">
        <title>Complete genome sequence of Corynebacterium casei LMG S-19264T (=DSM 44701T), isolated from a smear-ripened cheese.</title>
        <authorList>
            <consortium name="US DOE Joint Genome Institute (JGI-PGF)"/>
            <person name="Walter F."/>
            <person name="Albersmeier A."/>
            <person name="Kalinowski J."/>
            <person name="Ruckert C."/>
        </authorList>
    </citation>
    <scope>NUCLEOTIDE SEQUENCE</scope>
    <source>
        <strain evidence="8">CGMCC 1.12214</strain>
    </source>
</reference>
<dbReference type="InterPro" id="IPR050833">
    <property type="entry name" value="Poly_Biosynth_Transport"/>
</dbReference>
<feature type="transmembrane region" description="Helical" evidence="7">
    <location>
        <begin position="171"/>
        <end position="190"/>
    </location>
</feature>
<comment type="caution">
    <text evidence="8">The sequence shown here is derived from an EMBL/GenBank/DDBJ whole genome shotgun (WGS) entry which is preliminary data.</text>
</comment>
<dbReference type="PANTHER" id="PTHR30250:SF10">
    <property type="entry name" value="LIPOPOLYSACCHARIDE BIOSYNTHESIS PROTEIN WZXC"/>
    <property type="match status" value="1"/>
</dbReference>
<evidence type="ECO:0008006" key="10">
    <source>
        <dbReference type="Google" id="ProtNLM"/>
    </source>
</evidence>
<feature type="transmembrane region" description="Helical" evidence="7">
    <location>
        <begin position="410"/>
        <end position="429"/>
    </location>
</feature>
<feature type="transmembrane region" description="Helical" evidence="7">
    <location>
        <begin position="141"/>
        <end position="165"/>
    </location>
</feature>
<feature type="transmembrane region" description="Helical" evidence="7">
    <location>
        <begin position="240"/>
        <end position="261"/>
    </location>
</feature>
<keyword evidence="9" id="KW-1185">Reference proteome</keyword>
<feature type="transmembrane region" description="Helical" evidence="7">
    <location>
        <begin position="435"/>
        <end position="457"/>
    </location>
</feature>
<dbReference type="Pfam" id="PF13440">
    <property type="entry name" value="Polysacc_synt_3"/>
    <property type="match status" value="1"/>
</dbReference>
<accession>A0A917I7B1</accession>
<evidence type="ECO:0000313" key="8">
    <source>
        <dbReference type="EMBL" id="GGH17180.1"/>
    </source>
</evidence>
<evidence type="ECO:0000256" key="4">
    <source>
        <dbReference type="ARBA" id="ARBA00022692"/>
    </source>
</evidence>
<evidence type="ECO:0000256" key="3">
    <source>
        <dbReference type="ARBA" id="ARBA00022475"/>
    </source>
</evidence>
<dbReference type="GO" id="GO:0005886">
    <property type="term" value="C:plasma membrane"/>
    <property type="evidence" value="ECO:0007669"/>
    <property type="project" value="UniProtKB-SubCell"/>
</dbReference>
<name>A0A917I7B1_9HYPH</name>
<dbReference type="AlphaFoldDB" id="A0A917I7B1"/>
<evidence type="ECO:0000256" key="7">
    <source>
        <dbReference type="SAM" id="Phobius"/>
    </source>
</evidence>
<evidence type="ECO:0000256" key="2">
    <source>
        <dbReference type="ARBA" id="ARBA00007430"/>
    </source>
</evidence>
<keyword evidence="6 7" id="KW-0472">Membrane</keyword>
<reference evidence="8" key="2">
    <citation type="submission" date="2020-09" db="EMBL/GenBank/DDBJ databases">
        <authorList>
            <person name="Sun Q."/>
            <person name="Zhou Y."/>
        </authorList>
    </citation>
    <scope>NUCLEOTIDE SEQUENCE</scope>
    <source>
        <strain evidence="8">CGMCC 1.12214</strain>
    </source>
</reference>
<feature type="transmembrane region" description="Helical" evidence="7">
    <location>
        <begin position="353"/>
        <end position="373"/>
    </location>
</feature>
<protein>
    <recommendedName>
        <fullName evidence="10">Polysaccharide biosynthesis protein</fullName>
    </recommendedName>
</protein>
<gene>
    <name evidence="8" type="ORF">GCM10007036_18440</name>
</gene>